<dbReference type="KEGG" id="hlm:DV707_04440"/>
<keyword evidence="4 8" id="KW-0949">S-adenosyl-L-methionine</keyword>
<evidence type="ECO:0000313" key="13">
    <source>
        <dbReference type="Proteomes" id="UP000236740"/>
    </source>
</evidence>
<evidence type="ECO:0000313" key="14">
    <source>
        <dbReference type="Proteomes" id="UP000296733"/>
    </source>
</evidence>
<feature type="region of interest" description="Disordered" evidence="9">
    <location>
        <begin position="199"/>
        <end position="269"/>
    </location>
</feature>
<dbReference type="SUPFAM" id="SSF53335">
    <property type="entry name" value="S-adenosyl-L-methionine-dependent methyltransferases"/>
    <property type="match status" value="2"/>
</dbReference>
<keyword evidence="13" id="KW-1185">Reference proteome</keyword>
<dbReference type="PROSITE" id="PS00093">
    <property type="entry name" value="N4_MTASE"/>
    <property type="match status" value="1"/>
</dbReference>
<dbReference type="Gene3D" id="3.40.50.150">
    <property type="entry name" value="Vaccinia Virus protein VP39"/>
    <property type="match status" value="1"/>
</dbReference>
<dbReference type="GO" id="GO:0008170">
    <property type="term" value="F:N-methyltransferase activity"/>
    <property type="evidence" value="ECO:0007669"/>
    <property type="project" value="InterPro"/>
</dbReference>
<dbReference type="EMBL" id="CP031311">
    <property type="protein sequence ID" value="QCC46978.1"/>
    <property type="molecule type" value="Genomic_DNA"/>
</dbReference>
<feature type="compositionally biased region" description="Basic and acidic residues" evidence="9">
    <location>
        <begin position="231"/>
        <end position="246"/>
    </location>
</feature>
<accession>A0A1H5UNP1</accession>
<proteinExistence type="inferred from homology"/>
<dbReference type="InterPro" id="IPR017985">
    <property type="entry name" value="MeTrfase_CN4_CS"/>
</dbReference>
<dbReference type="InterPro" id="IPR002941">
    <property type="entry name" value="DNA_methylase_N4/N6"/>
</dbReference>
<evidence type="ECO:0000256" key="4">
    <source>
        <dbReference type="ARBA" id="ARBA00022691"/>
    </source>
</evidence>
<reference evidence="11 14" key="2">
    <citation type="journal article" date="2019" name="Nat. Commun.">
        <title>A new type of DNA phosphorothioation-based antiviral system in archaea.</title>
        <authorList>
            <person name="Xiong L."/>
            <person name="Liu S."/>
            <person name="Chen S."/>
            <person name="Xiao Y."/>
            <person name="Zhu B."/>
            <person name="Gao Y."/>
            <person name="Zhang Y."/>
            <person name="Chen B."/>
            <person name="Luo J."/>
            <person name="Deng Z."/>
            <person name="Chen X."/>
            <person name="Wang L."/>
            <person name="Chen S."/>
        </authorList>
    </citation>
    <scope>NUCLEOTIDE SEQUENCE [LARGE SCALE GENOMIC DNA]</scope>
    <source>
        <strain evidence="11 14">CGMCC 1.10331</strain>
    </source>
</reference>
<evidence type="ECO:0000313" key="11">
    <source>
        <dbReference type="EMBL" id="QCC46978.1"/>
    </source>
</evidence>
<dbReference type="InterPro" id="IPR029063">
    <property type="entry name" value="SAM-dependent_MTases_sf"/>
</dbReference>
<dbReference type="EMBL" id="FNVN01000001">
    <property type="protein sequence ID" value="SEF76636.1"/>
    <property type="molecule type" value="Genomic_DNA"/>
</dbReference>
<evidence type="ECO:0000256" key="2">
    <source>
        <dbReference type="ARBA" id="ARBA00022603"/>
    </source>
</evidence>
<dbReference type="Proteomes" id="UP000236740">
    <property type="component" value="Unassembled WGS sequence"/>
</dbReference>
<evidence type="ECO:0000256" key="9">
    <source>
        <dbReference type="SAM" id="MobiDB-lite"/>
    </source>
</evidence>
<sequence>MESRHRIRVGDASDMSDVAADAVDLVVTSPPYPMIEMWDEQFAEQSPAVAAALEDGDGERAFEAMHECLDGVWNEVARVLVPGGIAAVVVGDATRTFGGRYRVYPNHARVIEAFESAGFDALPDVLWRKPTNAASKFLGSGMVPPNAYVTLEHEHVLLFRNGSANREFDPGATRRYESAYFWEERNRWFSDVWTDVRGTSQERTDEREHGDGRIPGDGQALEDEGTPGDGRALDNERTPDDERPSEETADAADPPEEAAVPGAGGAVDRERTGAYPFEIPYRLVCMHSLYGDTVLDPFLGTGTTTLAAMVAGRDSVGYELDPGMLSALGERVGDLPERSRRVVAARLDAHRRFVREARADGLTFDYEATHYDFPVRTRQERDIRLRVVDDVQRVESGERAGDVERAGADENAGDVADGETEFRVQHAPVGDVPAGDS</sequence>
<feature type="compositionally biased region" description="Basic and acidic residues" evidence="9">
    <location>
        <begin position="396"/>
        <end position="408"/>
    </location>
</feature>
<evidence type="ECO:0000313" key="12">
    <source>
        <dbReference type="EMBL" id="SEF76636.1"/>
    </source>
</evidence>
<evidence type="ECO:0000256" key="6">
    <source>
        <dbReference type="ARBA" id="ARBA00023125"/>
    </source>
</evidence>
<protein>
    <recommendedName>
        <fullName evidence="8">Type II methyltransferase</fullName>
        <ecNumber evidence="8">2.1.1.113</ecNumber>
    </recommendedName>
    <alternativeName>
        <fullName evidence="8">N-4 cytosine-specific methyltransferase</fullName>
    </alternativeName>
</protein>
<dbReference type="GO" id="GO:0015667">
    <property type="term" value="F:site-specific DNA-methyltransferase (cytosine-N4-specific) activity"/>
    <property type="evidence" value="ECO:0007669"/>
    <property type="project" value="UniProtKB-EC"/>
</dbReference>
<dbReference type="RefSeq" id="WP_103990421.1">
    <property type="nucleotide sequence ID" value="NZ_CP031311.1"/>
</dbReference>
<dbReference type="REBASE" id="307679">
    <property type="entry name" value="M.Hli10331ORF4440P"/>
</dbReference>
<keyword evidence="2 8" id="KW-0489">Methyltransferase</keyword>
<organism evidence="12 13">
    <name type="scientific">Halobellus limi</name>
    <dbReference type="NCBI Taxonomy" id="699433"/>
    <lineage>
        <taxon>Archaea</taxon>
        <taxon>Methanobacteriati</taxon>
        <taxon>Methanobacteriota</taxon>
        <taxon>Stenosarchaea group</taxon>
        <taxon>Halobacteria</taxon>
        <taxon>Halobacteriales</taxon>
        <taxon>Haloferacaceae</taxon>
        <taxon>Halobellus</taxon>
    </lineage>
</organism>
<dbReference type="GO" id="GO:0032259">
    <property type="term" value="P:methylation"/>
    <property type="evidence" value="ECO:0007669"/>
    <property type="project" value="UniProtKB-KW"/>
</dbReference>
<dbReference type="InterPro" id="IPR001091">
    <property type="entry name" value="RM_Methyltransferase"/>
</dbReference>
<dbReference type="EC" id="2.1.1.113" evidence="8"/>
<dbReference type="Pfam" id="PF01555">
    <property type="entry name" value="N6_N4_Mtase"/>
    <property type="match status" value="1"/>
</dbReference>
<comment type="similarity">
    <text evidence="1">Belongs to the N(4)/N(6)-methyltransferase family. N(4) subfamily.</text>
</comment>
<keyword evidence="6" id="KW-0238">DNA-binding</keyword>
<keyword evidence="3 11" id="KW-0808">Transferase</keyword>
<reference evidence="12 13" key="1">
    <citation type="submission" date="2016-10" db="EMBL/GenBank/DDBJ databases">
        <authorList>
            <person name="de Groot N.N."/>
        </authorList>
    </citation>
    <scope>NUCLEOTIDE SEQUENCE [LARGE SCALE GENOMIC DNA]</scope>
    <source>
        <strain evidence="12 13">CGMCC 1.10331</strain>
    </source>
</reference>
<feature type="compositionally biased region" description="Acidic residues" evidence="9">
    <location>
        <begin position="247"/>
        <end position="256"/>
    </location>
</feature>
<name>A0A1H5UNP1_9EURY</name>
<feature type="compositionally biased region" description="Basic and acidic residues" evidence="9">
    <location>
        <begin position="200"/>
        <end position="214"/>
    </location>
</feature>
<dbReference type="OrthoDB" id="38200at2157"/>
<evidence type="ECO:0000256" key="7">
    <source>
        <dbReference type="ARBA" id="ARBA00049120"/>
    </source>
</evidence>
<dbReference type="GO" id="GO:0003677">
    <property type="term" value="F:DNA binding"/>
    <property type="evidence" value="ECO:0007669"/>
    <property type="project" value="UniProtKB-KW"/>
</dbReference>
<feature type="region of interest" description="Disordered" evidence="9">
    <location>
        <begin position="396"/>
        <end position="437"/>
    </location>
</feature>
<dbReference type="Proteomes" id="UP000296733">
    <property type="component" value="Chromosome"/>
</dbReference>
<dbReference type="GO" id="GO:0009307">
    <property type="term" value="P:DNA restriction-modification system"/>
    <property type="evidence" value="ECO:0007669"/>
    <property type="project" value="UniProtKB-KW"/>
</dbReference>
<dbReference type="GeneID" id="39857310"/>
<keyword evidence="5 8" id="KW-0680">Restriction system</keyword>
<evidence type="ECO:0000256" key="8">
    <source>
        <dbReference type="RuleBase" id="RU362026"/>
    </source>
</evidence>
<dbReference type="AlphaFoldDB" id="A0A1H5UNP1"/>
<evidence type="ECO:0000259" key="10">
    <source>
        <dbReference type="Pfam" id="PF01555"/>
    </source>
</evidence>
<dbReference type="PRINTS" id="PR00508">
    <property type="entry name" value="S21N4MTFRASE"/>
</dbReference>
<evidence type="ECO:0000256" key="1">
    <source>
        <dbReference type="ARBA" id="ARBA00010203"/>
    </source>
</evidence>
<evidence type="ECO:0000256" key="5">
    <source>
        <dbReference type="ARBA" id="ARBA00022747"/>
    </source>
</evidence>
<feature type="domain" description="DNA methylase N-4/N-6" evidence="10">
    <location>
        <begin position="23"/>
        <end position="324"/>
    </location>
</feature>
<gene>
    <name evidence="11" type="ORF">DV707_04440</name>
    <name evidence="12" type="ORF">SAMN04488133_0664</name>
</gene>
<evidence type="ECO:0000256" key="3">
    <source>
        <dbReference type="ARBA" id="ARBA00022679"/>
    </source>
</evidence>
<comment type="catalytic activity">
    <reaction evidence="7 8">
        <text>a 2'-deoxycytidine in DNA + S-adenosyl-L-methionine = an N(4)-methyl-2'-deoxycytidine in DNA + S-adenosyl-L-homocysteine + H(+)</text>
        <dbReference type="Rhea" id="RHEA:16857"/>
        <dbReference type="Rhea" id="RHEA-COMP:11369"/>
        <dbReference type="Rhea" id="RHEA-COMP:13674"/>
        <dbReference type="ChEBI" id="CHEBI:15378"/>
        <dbReference type="ChEBI" id="CHEBI:57856"/>
        <dbReference type="ChEBI" id="CHEBI:59789"/>
        <dbReference type="ChEBI" id="CHEBI:85452"/>
        <dbReference type="ChEBI" id="CHEBI:137933"/>
        <dbReference type="EC" id="2.1.1.113"/>
    </reaction>
</comment>